<evidence type="ECO:0000256" key="3">
    <source>
        <dbReference type="SAM" id="Phobius"/>
    </source>
</evidence>
<protein>
    <submittedName>
        <fullName evidence="4">Uncharacterized protein</fullName>
    </submittedName>
</protein>
<gene>
    <name evidence="4" type="ORF">LZC94_25950</name>
</gene>
<feature type="region of interest" description="Disordered" evidence="2">
    <location>
        <begin position="219"/>
        <end position="297"/>
    </location>
</feature>
<evidence type="ECO:0000313" key="5">
    <source>
        <dbReference type="Proteomes" id="UP001370348"/>
    </source>
</evidence>
<dbReference type="EMBL" id="CP089984">
    <property type="protein sequence ID" value="WXB11303.1"/>
    <property type="molecule type" value="Genomic_DNA"/>
</dbReference>
<accession>A0ABZ2LK23</accession>
<name>A0ABZ2LK23_9BACT</name>
<proteinExistence type="predicted"/>
<keyword evidence="5" id="KW-1185">Reference proteome</keyword>
<evidence type="ECO:0000313" key="4">
    <source>
        <dbReference type="EMBL" id="WXB11303.1"/>
    </source>
</evidence>
<keyword evidence="3" id="KW-0812">Transmembrane</keyword>
<dbReference type="Proteomes" id="UP001370348">
    <property type="component" value="Chromosome"/>
</dbReference>
<keyword evidence="3" id="KW-0472">Membrane</keyword>
<keyword evidence="3" id="KW-1133">Transmembrane helix</keyword>
<evidence type="ECO:0000256" key="2">
    <source>
        <dbReference type="SAM" id="MobiDB-lite"/>
    </source>
</evidence>
<feature type="compositionally biased region" description="Basic and acidic residues" evidence="2">
    <location>
        <begin position="285"/>
        <end position="297"/>
    </location>
</feature>
<feature type="compositionally biased region" description="Low complexity" evidence="2">
    <location>
        <begin position="232"/>
        <end position="275"/>
    </location>
</feature>
<feature type="transmembrane region" description="Helical" evidence="3">
    <location>
        <begin position="153"/>
        <end position="173"/>
    </location>
</feature>
<reference evidence="4 5" key="1">
    <citation type="submission" date="2021-12" db="EMBL/GenBank/DDBJ databases">
        <title>Discovery of the Pendulisporaceae a myxobacterial family with distinct sporulation behavior and unique specialized metabolism.</title>
        <authorList>
            <person name="Garcia R."/>
            <person name="Popoff A."/>
            <person name="Bader C.D."/>
            <person name="Loehr J."/>
            <person name="Walesch S."/>
            <person name="Walt C."/>
            <person name="Boldt J."/>
            <person name="Bunk B."/>
            <person name="Haeckl F.J.F.P.J."/>
            <person name="Gunesch A.P."/>
            <person name="Birkelbach J."/>
            <person name="Nuebel U."/>
            <person name="Pietschmann T."/>
            <person name="Bach T."/>
            <person name="Mueller R."/>
        </authorList>
    </citation>
    <scope>NUCLEOTIDE SEQUENCE [LARGE SCALE GENOMIC DNA]</scope>
    <source>
        <strain evidence="4 5">MSr11954</strain>
    </source>
</reference>
<sequence>MKMPFRDDLSALETRRASLERELAGIRERKRELAELDEREKQLERELQEAAAVLGSMPGANPPPAASLLDNVRVASPCDASWDEMEGNGRVRYCLRCEKNVYNVSGMPREEAEELLRSRGELCVRLYRRTDDTVLTTDCPVGVEARRSKNRRLALAAIGGSLIATGAGAFAAAEGNAGACRRMGGTGYPAMEQGFEYLTPDDFPSIEEGVVVGRLAGSTAPSDDVLDSTKLSNASPSSHSAQTSSSSQTSNASSSSSSSQTSNASSSSNAAPTSPKAQTSPVWKEPLRERYRGRIIK</sequence>
<dbReference type="RefSeq" id="WP_394820918.1">
    <property type="nucleotide sequence ID" value="NZ_CP089984.1"/>
</dbReference>
<organism evidence="4 5">
    <name type="scientific">Pendulispora albinea</name>
    <dbReference type="NCBI Taxonomy" id="2741071"/>
    <lineage>
        <taxon>Bacteria</taxon>
        <taxon>Pseudomonadati</taxon>
        <taxon>Myxococcota</taxon>
        <taxon>Myxococcia</taxon>
        <taxon>Myxococcales</taxon>
        <taxon>Sorangiineae</taxon>
        <taxon>Pendulisporaceae</taxon>
        <taxon>Pendulispora</taxon>
    </lineage>
</organism>
<feature type="coiled-coil region" evidence="1">
    <location>
        <begin position="9"/>
        <end position="53"/>
    </location>
</feature>
<evidence type="ECO:0000256" key="1">
    <source>
        <dbReference type="SAM" id="Coils"/>
    </source>
</evidence>
<keyword evidence="1" id="KW-0175">Coiled coil</keyword>